<reference evidence="1" key="1">
    <citation type="submission" date="2014-12" db="EMBL/GenBank/DDBJ databases">
        <title>Insight into the proteome of Arion vulgaris.</title>
        <authorList>
            <person name="Aradska J."/>
            <person name="Bulat T."/>
            <person name="Smidak R."/>
            <person name="Sarate P."/>
            <person name="Gangsoo J."/>
            <person name="Sialana F."/>
            <person name="Bilban M."/>
            <person name="Lubec G."/>
        </authorList>
    </citation>
    <scope>NUCLEOTIDE SEQUENCE</scope>
    <source>
        <tissue evidence="1">Skin</tissue>
    </source>
</reference>
<sequence length="58" mass="6761">MSDSEMLCGMCLDVSQLISTYIGRHTQTSFAHITFIHNTHVHTHRYITHIHMCTHTYT</sequence>
<dbReference type="AlphaFoldDB" id="A0A0B6YSX0"/>
<protein>
    <submittedName>
        <fullName evidence="1">Uncharacterized protein</fullName>
    </submittedName>
</protein>
<evidence type="ECO:0000313" key="1">
    <source>
        <dbReference type="EMBL" id="CEK59338.1"/>
    </source>
</evidence>
<dbReference type="EMBL" id="HACG01012473">
    <property type="protein sequence ID" value="CEK59338.1"/>
    <property type="molecule type" value="Transcribed_RNA"/>
</dbReference>
<feature type="non-terminal residue" evidence="1">
    <location>
        <position position="58"/>
    </location>
</feature>
<organism evidence="1">
    <name type="scientific">Arion vulgaris</name>
    <dbReference type="NCBI Taxonomy" id="1028688"/>
    <lineage>
        <taxon>Eukaryota</taxon>
        <taxon>Metazoa</taxon>
        <taxon>Spiralia</taxon>
        <taxon>Lophotrochozoa</taxon>
        <taxon>Mollusca</taxon>
        <taxon>Gastropoda</taxon>
        <taxon>Heterobranchia</taxon>
        <taxon>Euthyneura</taxon>
        <taxon>Panpulmonata</taxon>
        <taxon>Eupulmonata</taxon>
        <taxon>Stylommatophora</taxon>
        <taxon>Helicina</taxon>
        <taxon>Arionoidea</taxon>
        <taxon>Arionidae</taxon>
        <taxon>Arion</taxon>
    </lineage>
</organism>
<gene>
    <name evidence="1" type="primary">ORF35992</name>
</gene>
<name>A0A0B6YSX0_9EUPU</name>
<proteinExistence type="predicted"/>
<accession>A0A0B6YSX0</accession>